<evidence type="ECO:0000313" key="3">
    <source>
        <dbReference type="EMBL" id="PZD97324.1"/>
    </source>
</evidence>
<dbReference type="PANTHER" id="PTHR41283:SF1">
    <property type="entry name" value="AMINOGLYCOSIDE PHOSPHOTRANSFERASE DOMAIN-CONTAINING PROTEIN"/>
    <property type="match status" value="1"/>
</dbReference>
<dbReference type="GO" id="GO:0016740">
    <property type="term" value="F:transferase activity"/>
    <property type="evidence" value="ECO:0007669"/>
    <property type="project" value="UniProtKB-KW"/>
</dbReference>
<dbReference type="RefSeq" id="WP_111145182.1">
    <property type="nucleotide sequence ID" value="NZ_QKRB01000028.1"/>
</dbReference>
<dbReference type="InterPro" id="IPR011009">
    <property type="entry name" value="Kinase-like_dom_sf"/>
</dbReference>
<accession>A0A2W1LS58</accession>
<keyword evidence="3" id="KW-0808">Transferase</keyword>
<keyword evidence="1" id="KW-1133">Transmembrane helix</keyword>
<feature type="transmembrane region" description="Helical" evidence="1">
    <location>
        <begin position="257"/>
        <end position="278"/>
    </location>
</feature>
<dbReference type="OrthoDB" id="334783at2"/>
<feature type="domain" description="Aminoglycoside phosphotransferase" evidence="2">
    <location>
        <begin position="30"/>
        <end position="251"/>
    </location>
</feature>
<name>A0A2W1LS58_9BACL</name>
<evidence type="ECO:0000313" key="4">
    <source>
        <dbReference type="Proteomes" id="UP000249522"/>
    </source>
</evidence>
<dbReference type="Gene3D" id="3.90.1200.10">
    <property type="match status" value="1"/>
</dbReference>
<dbReference type="SUPFAM" id="SSF56112">
    <property type="entry name" value="Protein kinase-like (PK-like)"/>
    <property type="match status" value="1"/>
</dbReference>
<evidence type="ECO:0000259" key="2">
    <source>
        <dbReference type="Pfam" id="PF01636"/>
    </source>
</evidence>
<evidence type="ECO:0000256" key="1">
    <source>
        <dbReference type="SAM" id="Phobius"/>
    </source>
</evidence>
<proteinExistence type="predicted"/>
<dbReference type="EMBL" id="QKRB01000028">
    <property type="protein sequence ID" value="PZD97324.1"/>
    <property type="molecule type" value="Genomic_DNA"/>
</dbReference>
<gene>
    <name evidence="3" type="ORF">DNH61_02945</name>
</gene>
<keyword evidence="1" id="KW-0472">Membrane</keyword>
<dbReference type="InterPro" id="IPR002575">
    <property type="entry name" value="Aminoglycoside_PTrfase"/>
</dbReference>
<sequence>MFMNKEDIIRLIGERSLFSADADIWPIYRGMSGDGKFLVTERAGKDLTNRYLLRTFPTDLEERKQIEFDLMAKLHGSGIRCAQPMAIGRLAPELGYTIASYIEGQEAAEVISEFTQQEQYQIGLDAGAELRKIHDFAAPALAESWYERKTAKHRRYIEAYLNQSVRIRHDEQVMAFIEQNLPLMQGRPDCLQHDDYHLANLVMRDGKLAGVIDFERYDWGDPVHDFLKLGMFCTELSIPYSIGQIDGYHRQQPPTELFWRLYAIYIAMCLFSSVVWTLQVQPGNMKAMMLKINRVLDDHDYFERIKPKWYPSTE</sequence>
<dbReference type="Pfam" id="PF01636">
    <property type="entry name" value="APH"/>
    <property type="match status" value="1"/>
</dbReference>
<organism evidence="3 4">
    <name type="scientific">Paenibacillus sambharensis</name>
    <dbReference type="NCBI Taxonomy" id="1803190"/>
    <lineage>
        <taxon>Bacteria</taxon>
        <taxon>Bacillati</taxon>
        <taxon>Bacillota</taxon>
        <taxon>Bacilli</taxon>
        <taxon>Bacillales</taxon>
        <taxon>Paenibacillaceae</taxon>
        <taxon>Paenibacillus</taxon>
    </lineage>
</organism>
<protein>
    <submittedName>
        <fullName evidence="3">Aminoglycoside phosphotransferase family protein</fullName>
    </submittedName>
</protein>
<reference evidence="3 4" key="1">
    <citation type="submission" date="2018-06" db="EMBL/GenBank/DDBJ databases">
        <title>Paenibacillus imtechensis sp. nov.</title>
        <authorList>
            <person name="Pinnaka A.K."/>
            <person name="Singh H."/>
            <person name="Kaur M."/>
        </authorList>
    </citation>
    <scope>NUCLEOTIDE SEQUENCE [LARGE SCALE GENOMIC DNA]</scope>
    <source>
        <strain evidence="3 4">SMB1</strain>
    </source>
</reference>
<dbReference type="PANTHER" id="PTHR41283">
    <property type="entry name" value="AMINOGLYCOSIDE PHOSPHOTRANSFERASE"/>
    <property type="match status" value="1"/>
</dbReference>
<comment type="caution">
    <text evidence="3">The sequence shown here is derived from an EMBL/GenBank/DDBJ whole genome shotgun (WGS) entry which is preliminary data.</text>
</comment>
<keyword evidence="1" id="KW-0812">Transmembrane</keyword>
<dbReference type="Proteomes" id="UP000249522">
    <property type="component" value="Unassembled WGS sequence"/>
</dbReference>
<dbReference type="AlphaFoldDB" id="A0A2W1LS58"/>
<keyword evidence="4" id="KW-1185">Reference proteome</keyword>